<dbReference type="Pfam" id="PF03118">
    <property type="entry name" value="RNA_pol_A_CTD"/>
    <property type="match status" value="1"/>
</dbReference>
<keyword evidence="2" id="KW-0804">Transcription</keyword>
<protein>
    <submittedName>
        <fullName evidence="2">DNA-directed RNA polymerase subunit alpha C-terminal domain-containing protein</fullName>
    </submittedName>
</protein>
<dbReference type="Proteomes" id="UP001623852">
    <property type="component" value="Chromosome"/>
</dbReference>
<reference evidence="2 3" key="1">
    <citation type="submission" date="2024-03" db="EMBL/GenBank/DDBJ databases">
        <title>Flavobacterium soyae.</title>
        <authorList>
            <person name="Zheng W."/>
        </authorList>
    </citation>
    <scope>NUCLEOTIDE SEQUENCE [LARGE SCALE GENOMIC DNA]</scope>
    <source>
        <strain evidence="2 3">55</strain>
    </source>
</reference>
<dbReference type="SUPFAM" id="SSF47789">
    <property type="entry name" value="C-terminal domain of RNA polymerase alpha subunit"/>
    <property type="match status" value="1"/>
</dbReference>
<accession>A0ABZ2UDE0</accession>
<sequence>MTIDEIYKNENLSVRSYHACKYSGLDTLGDIIKFYQENSSFDKLRNCGKKSNEELIELYNKYKNTDFGFDEIYQVKIEDKCKTIISELSRNQREVINSFIQINTNSLSIRSQNAIKAFLEDNLKIKNFADKILFADGFDIKKIRNVGARSVSELEVYINLIEDFIVEVSKNENDKYIISLKNKFLIQKTFSLPFISYEILESESIFQLINYLINQNALYDINQTKIFRKAFKIYHNAPQLSLDDIAQEVNLTRERVRQVRKIILEELFNKLLFIRNFNDNLLQKYNIDNTQYYIDISDTQVESINIQNKTNFTKEFITYIIYSYWSCEYELVGNCEDVIQPKFFIARNRHNWNNFYLVKKELVIEFDFVLFANDINGRLSDRIEETYSFSFKSYLSNFLVNDNLEILNSIMAVAEKMVNQEFEIYIDLEDNLIFERNSSKSGFEYSYEALQQLGKPSKVNEITQKIIELYPYYETDDAKVRATLKRINGFVPIGRKSVFGLKKWEEEFENFKGGTIRQITEDFLHNVNEPKHISEIAEYVIKFRSGTYERSILDNLKADESGLFVFYKDSTVGLSYKKYDTDIFIPLSSLNKSVLKTWEESFILLREFIDNENRLPYSCGCPEEEIQLYRWYNVQRSKIDKGKLDSIKVNFINSIINQFDISKKRRRLGTSW</sequence>
<keyword evidence="2" id="KW-0240">DNA-directed RNA polymerase</keyword>
<proteinExistence type="predicted"/>
<dbReference type="Gene3D" id="1.10.10.10">
    <property type="entry name" value="Winged helix-like DNA-binding domain superfamily/Winged helix DNA-binding domain"/>
    <property type="match status" value="1"/>
</dbReference>
<dbReference type="Gene3D" id="6.10.140.530">
    <property type="match status" value="1"/>
</dbReference>
<evidence type="ECO:0000313" key="2">
    <source>
        <dbReference type="EMBL" id="WYZ19412.1"/>
    </source>
</evidence>
<organism evidence="2 3">
    <name type="scientific">Flavobacterium soyae</name>
    <dbReference type="NCBI Taxonomy" id="2903098"/>
    <lineage>
        <taxon>Bacteria</taxon>
        <taxon>Pseudomonadati</taxon>
        <taxon>Bacteroidota</taxon>
        <taxon>Flavobacteriia</taxon>
        <taxon>Flavobacteriales</taxon>
        <taxon>Flavobacteriaceae</taxon>
        <taxon>Flavobacterium</taxon>
    </lineage>
</organism>
<keyword evidence="3" id="KW-1185">Reference proteome</keyword>
<dbReference type="GO" id="GO:0000428">
    <property type="term" value="C:DNA-directed RNA polymerase complex"/>
    <property type="evidence" value="ECO:0007669"/>
    <property type="project" value="UniProtKB-KW"/>
</dbReference>
<feature type="domain" description="RNA polymerase alpha subunit C-terminal" evidence="1">
    <location>
        <begin position="11"/>
        <end position="57"/>
    </location>
</feature>
<name>A0ABZ2UDE0_9FLAO</name>
<dbReference type="Gene3D" id="1.10.150.20">
    <property type="entry name" value="5' to 3' exonuclease, C-terminal subdomain"/>
    <property type="match status" value="1"/>
</dbReference>
<dbReference type="EMBL" id="CP150845">
    <property type="protein sequence ID" value="WYZ19412.1"/>
    <property type="molecule type" value="Genomic_DNA"/>
</dbReference>
<gene>
    <name evidence="2" type="ORF">AABD74_19860</name>
</gene>
<evidence type="ECO:0000313" key="3">
    <source>
        <dbReference type="Proteomes" id="UP001623852"/>
    </source>
</evidence>
<dbReference type="InterPro" id="IPR036388">
    <property type="entry name" value="WH-like_DNA-bd_sf"/>
</dbReference>
<evidence type="ECO:0000259" key="1">
    <source>
        <dbReference type="Pfam" id="PF03118"/>
    </source>
</evidence>
<dbReference type="InterPro" id="IPR011260">
    <property type="entry name" value="RNAP_asu_C"/>
</dbReference>
<dbReference type="RefSeq" id="WP_406844048.1">
    <property type="nucleotide sequence ID" value="NZ_CP150845.1"/>
</dbReference>